<dbReference type="InterPro" id="IPR044526">
    <property type="entry name" value="NAKR1-3"/>
</dbReference>
<feature type="compositionally biased region" description="Basic residues" evidence="1">
    <location>
        <begin position="78"/>
        <end position="88"/>
    </location>
</feature>
<comment type="caution">
    <text evidence="3">The sequence shown here is derived from an EMBL/GenBank/DDBJ whole genome shotgun (WGS) entry which is preliminary data.</text>
</comment>
<sequence>MASLIFKERKGMNFSCTAPASTAVCTSIDRRSIIQPSSSRHLDRYTPHLRDPLRSKATSSTTQSIVLPRPPPTTTSTTKKKTVKHKQKSANIARKSLDILPVSAEKISPTVSSRYLLNSERFSDVYAEFESVPTPEPPPLLIMGPPPASAEISEESAKNMATTDSKDKPKDQVVELRVSLHCKGCQAKVKKHLSKMEGVTSFNIDFMTKKVTVIGDVTPLGVLNSISKVKNAQFWPSPPSLSSHKFASHDLLY</sequence>
<feature type="domain" description="HMA" evidence="2">
    <location>
        <begin position="171"/>
        <end position="237"/>
    </location>
</feature>
<dbReference type="GO" id="GO:0046872">
    <property type="term" value="F:metal ion binding"/>
    <property type="evidence" value="ECO:0007669"/>
    <property type="project" value="InterPro"/>
</dbReference>
<proteinExistence type="predicted"/>
<dbReference type="Gene3D" id="3.30.70.100">
    <property type="match status" value="1"/>
</dbReference>
<keyword evidence="4" id="KW-1185">Reference proteome</keyword>
<dbReference type="OrthoDB" id="689350at2759"/>
<dbReference type="PANTHER" id="PTHR46119">
    <property type="entry name" value="OS08G0405700 PROTEIN"/>
    <property type="match status" value="1"/>
</dbReference>
<dbReference type="AlphaFoldDB" id="A0A833R4V3"/>
<dbReference type="InterPro" id="IPR036163">
    <property type="entry name" value="HMA_dom_sf"/>
</dbReference>
<protein>
    <submittedName>
        <fullName evidence="3">Copper transport protein ATX1</fullName>
    </submittedName>
</protein>
<name>A0A833R4V3_9POAL</name>
<feature type="compositionally biased region" description="Polar residues" evidence="1">
    <location>
        <begin position="56"/>
        <end position="65"/>
    </location>
</feature>
<dbReference type="CDD" id="cd00371">
    <property type="entry name" value="HMA"/>
    <property type="match status" value="1"/>
</dbReference>
<organism evidence="3 4">
    <name type="scientific">Carex littledalei</name>
    <dbReference type="NCBI Taxonomy" id="544730"/>
    <lineage>
        <taxon>Eukaryota</taxon>
        <taxon>Viridiplantae</taxon>
        <taxon>Streptophyta</taxon>
        <taxon>Embryophyta</taxon>
        <taxon>Tracheophyta</taxon>
        <taxon>Spermatophyta</taxon>
        <taxon>Magnoliopsida</taxon>
        <taxon>Liliopsida</taxon>
        <taxon>Poales</taxon>
        <taxon>Cyperaceae</taxon>
        <taxon>Cyperoideae</taxon>
        <taxon>Cariceae</taxon>
        <taxon>Carex</taxon>
        <taxon>Carex subgen. Euthyceras</taxon>
    </lineage>
</organism>
<gene>
    <name evidence="3" type="ORF">FCM35_KLT05307</name>
</gene>
<dbReference type="EMBL" id="SWLB01000014">
    <property type="protein sequence ID" value="KAF3329976.1"/>
    <property type="molecule type" value="Genomic_DNA"/>
</dbReference>
<dbReference type="PANTHER" id="PTHR46119:SF15">
    <property type="entry name" value="PROTEIN SODIUM POTASSIUM ROOT DEFECTIVE 2"/>
    <property type="match status" value="1"/>
</dbReference>
<dbReference type="SUPFAM" id="SSF55008">
    <property type="entry name" value="HMA, heavy metal-associated domain"/>
    <property type="match status" value="1"/>
</dbReference>
<dbReference type="Pfam" id="PF00403">
    <property type="entry name" value="HMA"/>
    <property type="match status" value="1"/>
</dbReference>
<evidence type="ECO:0000313" key="3">
    <source>
        <dbReference type="EMBL" id="KAF3329976.1"/>
    </source>
</evidence>
<evidence type="ECO:0000313" key="4">
    <source>
        <dbReference type="Proteomes" id="UP000623129"/>
    </source>
</evidence>
<dbReference type="Proteomes" id="UP000623129">
    <property type="component" value="Unassembled WGS sequence"/>
</dbReference>
<dbReference type="PROSITE" id="PS50846">
    <property type="entry name" value="HMA_2"/>
    <property type="match status" value="1"/>
</dbReference>
<evidence type="ECO:0000259" key="2">
    <source>
        <dbReference type="PROSITE" id="PS50846"/>
    </source>
</evidence>
<feature type="region of interest" description="Disordered" evidence="1">
    <location>
        <begin position="51"/>
        <end position="89"/>
    </location>
</feature>
<dbReference type="InterPro" id="IPR006121">
    <property type="entry name" value="HMA_dom"/>
</dbReference>
<reference evidence="3" key="1">
    <citation type="submission" date="2020-01" db="EMBL/GenBank/DDBJ databases">
        <title>Genome sequence of Kobresia littledalei, the first chromosome-level genome in the family Cyperaceae.</title>
        <authorList>
            <person name="Qu G."/>
        </authorList>
    </citation>
    <scope>NUCLEOTIDE SEQUENCE</scope>
    <source>
        <strain evidence="3">C.B.Clarke</strain>
        <tissue evidence="3">Leaf</tissue>
    </source>
</reference>
<evidence type="ECO:0000256" key="1">
    <source>
        <dbReference type="SAM" id="MobiDB-lite"/>
    </source>
</evidence>
<accession>A0A833R4V3</accession>